<sequence>MTQSKSGIRKPNPWYALKASVDPDVEPSCYTIAKKDPRWVLAMEDEYKTLLRNNTWDLVPPPFHKNIVGNKWVYKIKRRPDGSSERYKALLVAQGFTQQAGIDFIETFSPVVKPTTIWLIISLVVHYGWNLRQLDVSNAFFHGYLREEVFMEQPMGFAGPA</sequence>
<keyword evidence="2" id="KW-1185">Reference proteome</keyword>
<evidence type="ECO:0000259" key="1">
    <source>
        <dbReference type="Pfam" id="PF07727"/>
    </source>
</evidence>
<dbReference type="SUPFAM" id="SSF56672">
    <property type="entry name" value="DNA/RNA polymerases"/>
    <property type="match status" value="1"/>
</dbReference>
<gene>
    <name evidence="3" type="primary">LOC109114020</name>
</gene>
<dbReference type="OrthoDB" id="411615at2759"/>
<reference evidence="3" key="1">
    <citation type="submission" date="2025-08" db="UniProtKB">
        <authorList>
            <consortium name="RefSeq"/>
        </authorList>
    </citation>
    <scope>IDENTIFICATION</scope>
</reference>
<dbReference type="STRING" id="4432.A0A1U8Q0Q0"/>
<dbReference type="AlphaFoldDB" id="A0A1U8Q0Q0"/>
<dbReference type="InParanoid" id="A0A1U8Q0Q0"/>
<dbReference type="KEGG" id="nnu:109114020"/>
<dbReference type="OMA" id="CATIRVS"/>
<organism evidence="2 3">
    <name type="scientific">Nelumbo nucifera</name>
    <name type="common">Sacred lotus</name>
    <dbReference type="NCBI Taxonomy" id="4432"/>
    <lineage>
        <taxon>Eukaryota</taxon>
        <taxon>Viridiplantae</taxon>
        <taxon>Streptophyta</taxon>
        <taxon>Embryophyta</taxon>
        <taxon>Tracheophyta</taxon>
        <taxon>Spermatophyta</taxon>
        <taxon>Magnoliopsida</taxon>
        <taxon>Proteales</taxon>
        <taxon>Nelumbonaceae</taxon>
        <taxon>Nelumbo</taxon>
    </lineage>
</organism>
<feature type="domain" description="Reverse transcriptase Ty1/copia-type" evidence="1">
    <location>
        <begin position="53"/>
        <end position="158"/>
    </location>
</feature>
<proteinExistence type="predicted"/>
<protein>
    <submittedName>
        <fullName evidence="3">Uncharacterized protein LOC109114020</fullName>
    </submittedName>
</protein>
<evidence type="ECO:0000313" key="2">
    <source>
        <dbReference type="Proteomes" id="UP000189703"/>
    </source>
</evidence>
<dbReference type="RefSeq" id="XP_019051556.1">
    <property type="nucleotide sequence ID" value="XM_019196011.1"/>
</dbReference>
<evidence type="ECO:0000313" key="3">
    <source>
        <dbReference type="RefSeq" id="XP_019051556.1"/>
    </source>
</evidence>
<dbReference type="InterPro" id="IPR013103">
    <property type="entry name" value="RVT_2"/>
</dbReference>
<dbReference type="Pfam" id="PF07727">
    <property type="entry name" value="RVT_2"/>
    <property type="match status" value="1"/>
</dbReference>
<accession>A0A1U8Q0Q0</accession>
<name>A0A1U8Q0Q0_NELNU</name>
<dbReference type="Proteomes" id="UP000189703">
    <property type="component" value="Unplaced"/>
</dbReference>
<dbReference type="InterPro" id="IPR043502">
    <property type="entry name" value="DNA/RNA_pol_sf"/>
</dbReference>
<dbReference type="GeneID" id="109114020"/>